<dbReference type="CDD" id="cd15489">
    <property type="entry name" value="PHD_SF"/>
    <property type="match status" value="1"/>
</dbReference>
<dbReference type="InterPro" id="IPR043502">
    <property type="entry name" value="DNA/RNA_pol_sf"/>
</dbReference>
<keyword evidence="8" id="KW-1185">Reference proteome</keyword>
<dbReference type="GeneID" id="109424128"/>
<dbReference type="Pfam" id="PF03564">
    <property type="entry name" value="DUF1759"/>
    <property type="match status" value="1"/>
</dbReference>
<evidence type="ECO:0000256" key="4">
    <source>
        <dbReference type="PROSITE-ProRule" id="PRU00146"/>
    </source>
</evidence>
<evidence type="ECO:0000259" key="6">
    <source>
        <dbReference type="PROSITE" id="PS50016"/>
    </source>
</evidence>
<dbReference type="PANTHER" id="PTHR47331">
    <property type="entry name" value="PHD-TYPE DOMAIN-CONTAINING PROTEIN"/>
    <property type="match status" value="1"/>
</dbReference>
<dbReference type="InterPro" id="IPR019787">
    <property type="entry name" value="Znf_PHD-finger"/>
</dbReference>
<dbReference type="InterPro" id="IPR011011">
    <property type="entry name" value="Znf_FYVE_PHD"/>
</dbReference>
<protein>
    <recommendedName>
        <fullName evidence="6">PHD-type domain-containing protein</fullName>
    </recommendedName>
</protein>
<dbReference type="InterPro" id="IPR005312">
    <property type="entry name" value="DUF1759"/>
</dbReference>
<dbReference type="InterPro" id="IPR001965">
    <property type="entry name" value="Znf_PHD"/>
</dbReference>
<feature type="domain" description="PHD-type" evidence="6">
    <location>
        <begin position="9"/>
        <end position="60"/>
    </location>
</feature>
<dbReference type="EnsemblMetazoa" id="AALFPA23_000187.R37796">
    <property type="protein sequence ID" value="AALFPA23_000187.P37796"/>
    <property type="gene ID" value="AALFPA23_000187"/>
</dbReference>
<proteinExistence type="predicted"/>
<evidence type="ECO:0000256" key="2">
    <source>
        <dbReference type="ARBA" id="ARBA00022771"/>
    </source>
</evidence>
<sequence>MPRKPNQESASCQKCERPDSAEDMVGCDKCNVWQHFGCAGVADSIADTKRSWTCEKCREEALKDPASRISVYTSASSKKSRQAKLRLELLEQQNQLKMKKLEEEEKYLKEKFEILMQLEDDDDSVSERSNVSAHSKQKRLEKWLDEDVMVTATEAEVQFAPNARTVAFPTSETQSVSRKLENFRNGPNAASTPNNPNLALAIPTTSYRSTPIAAPRATRRPVATMCVLQNQLCDRSFTGFEEEQASDTAQSALSRRASNSVTIPTMATMNATVQSPMPYKNEPSTKVTPPRIGLPAASRPDTEYVKYHANPTASFLPFPSGQMFVGADCAVEPPSPPARTRVDPVLPWDHQPAKQNPYEAALIHQPTPTSTQLAARQVMPRDLPVFTGSPEEWPIFYSSYKNSTEVCGYSDAENLARLQRCLRGNALEAVRSRLLLPSSVPYIIDTLRMLFGRPEALINSLLRRVRSCPPPKADNLKSIVDYGLAVQNMIDHMIISEQLNQLNNPMLLNELVDKLPTSLKLQWGAYKQSQADVNLATFNHFVANLVGLASDLMISSESFHGSPKVAANRYEKNKEKLFVHSQQPANDVDETETCPDVNSGHPSKMCIYCEEEAHQIASCQLFKNLTMDARWKVVRQRNLCRTCLVPHRKWPCRSKKECGIRGCQSRHHQLLHGQYTPPAETVPAQASVPSPSREGHQNHHGGMPYTLFRYVPVKLSGNGKSVDIFAFLDEGSSTTMLETEVAEQLGIEGPSASLWLSWTGKISREEKDSKCICVSIAGQKSTKQYTIENVHTVDELNLPQQSFNYEELCTRYPRMKGLPLESYSAITPRMIIGLEHVRLLTALKTKEGGALGPVAVKTRLGWCAFGKEAEGVNQSGQIHYHNATDPDDSNQSFHDLMRTYFAVEESTVTKGLDSVDDQRALNILRRTTVKLDSNYEAGLIWKVDDPTFPDSLPMAKSRLKGLERRLARDPTLAAKVQEQIESYLRKGYAHKLTSEELSYTDPHRVWYLPLGVVVSPTKPGKIRLIWDAAAKVNGVSLNDLLLKGPDLLVPLVAVILRFRERNIAISGDISEMFHQISIRKQDRNFQRFLWRSPNGEIETYVMDVATFGASCSPCTAQFIKNQNAEGFSQTFPRAASAITKSHYVDDFLDSTDTVEEAIQLVNQVKVIHREAGFDIRKFKSNAPEVLVAADEANMSAEKSINCEKHTVSDRVLGLVWNPTEDVFSFDVSSLIVERILSGGVIPTKRQVLQVVIVVFIIK</sequence>
<dbReference type="SMART" id="SM00249">
    <property type="entry name" value="PHD"/>
    <property type="match status" value="1"/>
</dbReference>
<keyword evidence="3" id="KW-0862">Zinc</keyword>
<evidence type="ECO:0000256" key="3">
    <source>
        <dbReference type="ARBA" id="ARBA00022833"/>
    </source>
</evidence>
<evidence type="ECO:0000313" key="7">
    <source>
        <dbReference type="EnsemblMetazoa" id="AALFPA23_000187.P37796"/>
    </source>
</evidence>
<keyword evidence="5" id="KW-0175">Coiled coil</keyword>
<dbReference type="Pfam" id="PF00078">
    <property type="entry name" value="RVT_1"/>
    <property type="match status" value="1"/>
</dbReference>
<keyword evidence="1" id="KW-0479">Metal-binding</keyword>
<evidence type="ECO:0000256" key="1">
    <source>
        <dbReference type="ARBA" id="ARBA00022723"/>
    </source>
</evidence>
<dbReference type="Gene3D" id="3.30.40.10">
    <property type="entry name" value="Zinc/RING finger domain, C3HC4 (zinc finger)"/>
    <property type="match status" value="1"/>
</dbReference>
<dbReference type="InterPro" id="IPR019786">
    <property type="entry name" value="Zinc_finger_PHD-type_CS"/>
</dbReference>
<name>A0ABM1XJG7_AEDAL</name>
<dbReference type="InterPro" id="IPR013083">
    <property type="entry name" value="Znf_RING/FYVE/PHD"/>
</dbReference>
<dbReference type="PROSITE" id="PS01359">
    <property type="entry name" value="ZF_PHD_1"/>
    <property type="match status" value="1"/>
</dbReference>
<dbReference type="PROSITE" id="PS50016">
    <property type="entry name" value="ZF_PHD_2"/>
    <property type="match status" value="1"/>
</dbReference>
<accession>A0ABM1XJG7</accession>
<keyword evidence="2 4" id="KW-0863">Zinc-finger</keyword>
<dbReference type="Pfam" id="PF00628">
    <property type="entry name" value="PHD"/>
    <property type="match status" value="1"/>
</dbReference>
<reference evidence="7" key="2">
    <citation type="submission" date="2025-05" db="UniProtKB">
        <authorList>
            <consortium name="EnsemblMetazoa"/>
        </authorList>
    </citation>
    <scope>IDENTIFICATION</scope>
    <source>
        <strain evidence="7">Foshan</strain>
    </source>
</reference>
<evidence type="ECO:0000256" key="5">
    <source>
        <dbReference type="SAM" id="Coils"/>
    </source>
</evidence>
<reference evidence="8" key="1">
    <citation type="journal article" date="2015" name="Proc. Natl. Acad. Sci. U.S.A.">
        <title>Genome sequence of the Asian Tiger mosquito, Aedes albopictus, reveals insights into its biology, genetics, and evolution.</title>
        <authorList>
            <person name="Chen X.G."/>
            <person name="Jiang X."/>
            <person name="Gu J."/>
            <person name="Xu M."/>
            <person name="Wu Y."/>
            <person name="Deng Y."/>
            <person name="Zhang C."/>
            <person name="Bonizzoni M."/>
            <person name="Dermauw W."/>
            <person name="Vontas J."/>
            <person name="Armbruster P."/>
            <person name="Huang X."/>
            <person name="Yang Y."/>
            <person name="Zhang H."/>
            <person name="He W."/>
            <person name="Peng H."/>
            <person name="Liu Y."/>
            <person name="Wu K."/>
            <person name="Chen J."/>
            <person name="Lirakis M."/>
            <person name="Topalis P."/>
            <person name="Van Leeuwen T."/>
            <person name="Hall A.B."/>
            <person name="Jiang X."/>
            <person name="Thorpe C."/>
            <person name="Mueller R.L."/>
            <person name="Sun C."/>
            <person name="Waterhouse R.M."/>
            <person name="Yan G."/>
            <person name="Tu Z.J."/>
            <person name="Fang X."/>
            <person name="James A.A."/>
        </authorList>
    </citation>
    <scope>NUCLEOTIDE SEQUENCE [LARGE SCALE GENOMIC DNA]</scope>
    <source>
        <strain evidence="8">Foshan</strain>
    </source>
</reference>
<feature type="coiled-coil region" evidence="5">
    <location>
        <begin position="84"/>
        <end position="121"/>
    </location>
</feature>
<dbReference type="Gene3D" id="3.10.10.10">
    <property type="entry name" value="HIV Type 1 Reverse Transcriptase, subunit A, domain 1"/>
    <property type="match status" value="1"/>
</dbReference>
<evidence type="ECO:0000313" key="8">
    <source>
        <dbReference type="Proteomes" id="UP000069940"/>
    </source>
</evidence>
<dbReference type="InterPro" id="IPR000477">
    <property type="entry name" value="RT_dom"/>
</dbReference>
<organism evidence="7 8">
    <name type="scientific">Aedes albopictus</name>
    <name type="common">Asian tiger mosquito</name>
    <name type="synonym">Stegomyia albopicta</name>
    <dbReference type="NCBI Taxonomy" id="7160"/>
    <lineage>
        <taxon>Eukaryota</taxon>
        <taxon>Metazoa</taxon>
        <taxon>Ecdysozoa</taxon>
        <taxon>Arthropoda</taxon>
        <taxon>Hexapoda</taxon>
        <taxon>Insecta</taxon>
        <taxon>Pterygota</taxon>
        <taxon>Neoptera</taxon>
        <taxon>Endopterygota</taxon>
        <taxon>Diptera</taxon>
        <taxon>Nematocera</taxon>
        <taxon>Culicoidea</taxon>
        <taxon>Culicidae</taxon>
        <taxon>Culicinae</taxon>
        <taxon>Aedini</taxon>
        <taxon>Aedes</taxon>
        <taxon>Stegomyia</taxon>
    </lineage>
</organism>
<dbReference type="CDD" id="cd01644">
    <property type="entry name" value="RT_pepA17"/>
    <property type="match status" value="1"/>
</dbReference>
<dbReference type="PANTHER" id="PTHR47331:SF5">
    <property type="entry name" value="RIBONUCLEASE H"/>
    <property type="match status" value="1"/>
</dbReference>
<dbReference type="RefSeq" id="XP_062713511.1">
    <property type="nucleotide sequence ID" value="XM_062857527.1"/>
</dbReference>
<dbReference type="Gene3D" id="3.30.70.270">
    <property type="match status" value="1"/>
</dbReference>
<dbReference type="SUPFAM" id="SSF57903">
    <property type="entry name" value="FYVE/PHD zinc finger"/>
    <property type="match status" value="1"/>
</dbReference>
<dbReference type="Proteomes" id="UP000069940">
    <property type="component" value="Unassembled WGS sequence"/>
</dbReference>
<dbReference type="InterPro" id="IPR043128">
    <property type="entry name" value="Rev_trsase/Diguanyl_cyclase"/>
</dbReference>
<dbReference type="SUPFAM" id="SSF56672">
    <property type="entry name" value="DNA/RNA polymerases"/>
    <property type="match status" value="1"/>
</dbReference>